<feature type="region of interest" description="Disordered" evidence="1">
    <location>
        <begin position="307"/>
        <end position="360"/>
    </location>
</feature>
<dbReference type="Proteomes" id="UP000887013">
    <property type="component" value="Unassembled WGS sequence"/>
</dbReference>
<keyword evidence="2" id="KW-0812">Transmembrane</keyword>
<dbReference type="Pfam" id="PF15813">
    <property type="entry name" value="DUF4708"/>
    <property type="match status" value="2"/>
</dbReference>
<keyword evidence="2" id="KW-0472">Membrane</keyword>
<keyword evidence="5" id="KW-1185">Reference proteome</keyword>
<gene>
    <name evidence="4" type="primary">C18orf63</name>
    <name evidence="4" type="ORF">NPIL_197561</name>
</gene>
<evidence type="ECO:0000256" key="1">
    <source>
        <dbReference type="SAM" id="MobiDB-lite"/>
    </source>
</evidence>
<dbReference type="AlphaFoldDB" id="A0A8X6QM45"/>
<dbReference type="InterPro" id="IPR031643">
    <property type="entry name" value="DUF4708"/>
</dbReference>
<name>A0A8X6QM45_NEPPI</name>
<dbReference type="PANTHER" id="PTHR28495">
    <property type="entry name" value="HYPOTHETICAL PROTEIN LOC100359752"/>
    <property type="match status" value="1"/>
</dbReference>
<evidence type="ECO:0000313" key="5">
    <source>
        <dbReference type="Proteomes" id="UP000887013"/>
    </source>
</evidence>
<evidence type="ECO:0000259" key="3">
    <source>
        <dbReference type="Pfam" id="PF15813"/>
    </source>
</evidence>
<feature type="domain" description="DUF4708" evidence="3">
    <location>
        <begin position="149"/>
        <end position="224"/>
    </location>
</feature>
<reference evidence="4" key="1">
    <citation type="submission" date="2020-08" db="EMBL/GenBank/DDBJ databases">
        <title>Multicomponent nature underlies the extraordinary mechanical properties of spider dragline silk.</title>
        <authorList>
            <person name="Kono N."/>
            <person name="Nakamura H."/>
            <person name="Mori M."/>
            <person name="Yoshida Y."/>
            <person name="Ohtoshi R."/>
            <person name="Malay A.D."/>
            <person name="Moran D.A.P."/>
            <person name="Tomita M."/>
            <person name="Numata K."/>
            <person name="Arakawa K."/>
        </authorList>
    </citation>
    <scope>NUCLEOTIDE SEQUENCE</scope>
</reference>
<dbReference type="EMBL" id="BMAW01128574">
    <property type="protein sequence ID" value="GFU26289.1"/>
    <property type="molecule type" value="Genomic_DNA"/>
</dbReference>
<accession>A0A8X6QM45</accession>
<comment type="caution">
    <text evidence="4">The sequence shown here is derived from an EMBL/GenBank/DDBJ whole genome shotgun (WGS) entry which is preliminary data.</text>
</comment>
<keyword evidence="2" id="KW-1133">Transmembrane helix</keyword>
<evidence type="ECO:0000313" key="4">
    <source>
        <dbReference type="EMBL" id="GFU26289.1"/>
    </source>
</evidence>
<protein>
    <submittedName>
        <fullName evidence="4">Uncharacterized protein C18orf63</fullName>
    </submittedName>
</protein>
<dbReference type="OrthoDB" id="6285995at2759"/>
<proteinExistence type="predicted"/>
<dbReference type="PANTHER" id="PTHR28495:SF1">
    <property type="entry name" value="GENE, 17266-RELATED"/>
    <property type="match status" value="1"/>
</dbReference>
<sequence>MPDLLKTFLFFLNTPDLNNLLTLYVNIHSENNPKLRSAFHLKTLKCRELIFKDTNVIACPTKNMLSPIRIIIPRIKLHCPEFKENLKKMELEVIKIEETTAIMLQECLQYTCTAKMAPSWNILQNLLVQGSNFLTTTGPLNAIMQVIGNCHVLPSMKQGKIITISKNPHTTGAFKSYLEIQKHWKDMYGYVLPNESKEGISYYNVTFRIPNASLYTYPQFCVRPYSTTIVPRVNPRLTICSFIKDFCKKIGNIFGEKCRIIDGRASFTNLELFPAIKISEEMKPRAGTTYVMKTDVPFRKDLPSNVSNSWSNAEKSHHDKLNNSNSSSTATLSELKSASSNHSDENNPKKKVNISERYTTSETMKNESLKCISNNMAENTNNLKSAIKIKDSVMTTGTEQKKFAPCFYPIRPKSHHRSVLQNQPTNKKISDVQNFFPNCNANTFISNISQKKQLDSKEKNISKDINSIKFRKISNDIEKVPEDVQSLYRAYRGIHACRGRADYTCCSNEVPTKIQYEDEQLSIFPQKQSLNSPIPSDDSMGRNTKVSDLETRVAIKMPPVRTGALKCARVPSCWNQRLCIAAKIYYVQETTKIPVFISLTRKMKQSTLVAVLLFSALLLSVITVNEVEGFMKKKLIKALLVSKILQGKKLIVLPIPLLLPLKEEHHHFHPLPPEMPPY</sequence>
<evidence type="ECO:0000256" key="2">
    <source>
        <dbReference type="SAM" id="Phobius"/>
    </source>
</evidence>
<organism evidence="4 5">
    <name type="scientific">Nephila pilipes</name>
    <name type="common">Giant wood spider</name>
    <name type="synonym">Nephila maculata</name>
    <dbReference type="NCBI Taxonomy" id="299642"/>
    <lineage>
        <taxon>Eukaryota</taxon>
        <taxon>Metazoa</taxon>
        <taxon>Ecdysozoa</taxon>
        <taxon>Arthropoda</taxon>
        <taxon>Chelicerata</taxon>
        <taxon>Arachnida</taxon>
        <taxon>Araneae</taxon>
        <taxon>Araneomorphae</taxon>
        <taxon>Entelegynae</taxon>
        <taxon>Araneoidea</taxon>
        <taxon>Nephilidae</taxon>
        <taxon>Nephila</taxon>
    </lineage>
</organism>
<feature type="compositionally biased region" description="Polar residues" evidence="1">
    <location>
        <begin position="329"/>
        <end position="341"/>
    </location>
</feature>
<feature type="transmembrane region" description="Helical" evidence="2">
    <location>
        <begin position="608"/>
        <end position="627"/>
    </location>
</feature>
<feature type="domain" description="DUF4708" evidence="3">
    <location>
        <begin position="8"/>
        <end position="144"/>
    </location>
</feature>